<feature type="compositionally biased region" description="Acidic residues" evidence="3">
    <location>
        <begin position="880"/>
        <end position="900"/>
    </location>
</feature>
<dbReference type="OrthoDB" id="8937543at2759"/>
<organism evidence="4 5">
    <name type="scientific">Betta splendens</name>
    <name type="common">Siamese fighting fish</name>
    <dbReference type="NCBI Taxonomy" id="158456"/>
    <lineage>
        <taxon>Eukaryota</taxon>
        <taxon>Metazoa</taxon>
        <taxon>Chordata</taxon>
        <taxon>Craniata</taxon>
        <taxon>Vertebrata</taxon>
        <taxon>Euteleostomi</taxon>
        <taxon>Actinopterygii</taxon>
        <taxon>Neopterygii</taxon>
        <taxon>Teleostei</taxon>
        <taxon>Neoteleostei</taxon>
        <taxon>Acanthomorphata</taxon>
        <taxon>Anabantaria</taxon>
        <taxon>Anabantiformes</taxon>
        <taxon>Anabantoidei</taxon>
        <taxon>Osphronemidae</taxon>
        <taxon>Betta</taxon>
    </lineage>
</organism>
<dbReference type="CTD" id="553293"/>
<feature type="region of interest" description="Disordered" evidence="3">
    <location>
        <begin position="13"/>
        <end position="41"/>
    </location>
</feature>
<dbReference type="GeneID" id="114843587"/>
<dbReference type="InParanoid" id="A0A6P7KUA7"/>
<feature type="compositionally biased region" description="Polar residues" evidence="3">
    <location>
        <begin position="252"/>
        <end position="275"/>
    </location>
</feature>
<feature type="region of interest" description="Disordered" evidence="3">
    <location>
        <begin position="876"/>
        <end position="932"/>
    </location>
</feature>
<feature type="coiled-coil region" evidence="2">
    <location>
        <begin position="385"/>
        <end position="462"/>
    </location>
</feature>
<feature type="compositionally biased region" description="Polar residues" evidence="3">
    <location>
        <begin position="200"/>
        <end position="211"/>
    </location>
</feature>
<dbReference type="InterPro" id="IPR051990">
    <property type="entry name" value="CCPG1/PBIP1"/>
</dbReference>
<dbReference type="GO" id="GO:0016020">
    <property type="term" value="C:membrane"/>
    <property type="evidence" value="ECO:0007669"/>
    <property type="project" value="TreeGrafter"/>
</dbReference>
<dbReference type="AlphaFoldDB" id="A0A6P7KUA7"/>
<dbReference type="KEGG" id="bspl:114843587"/>
<feature type="compositionally biased region" description="Basic and acidic residues" evidence="3">
    <location>
        <begin position="901"/>
        <end position="915"/>
    </location>
</feature>
<feature type="compositionally biased region" description="Basic and acidic residues" evidence="3">
    <location>
        <begin position="232"/>
        <end position="248"/>
    </location>
</feature>
<evidence type="ECO:0000256" key="3">
    <source>
        <dbReference type="SAM" id="MobiDB-lite"/>
    </source>
</evidence>
<feature type="compositionally biased region" description="Basic and acidic residues" evidence="3">
    <location>
        <begin position="557"/>
        <end position="700"/>
    </location>
</feature>
<name>A0A6P7KUA7_BETSP</name>
<evidence type="ECO:0000313" key="5">
    <source>
        <dbReference type="RefSeq" id="XP_028986097.2"/>
    </source>
</evidence>
<keyword evidence="5" id="KW-0371">Homeobox</keyword>
<dbReference type="PANTHER" id="PTHR28638:SF3">
    <property type="entry name" value="PRE-B-CELL LEUKEMIA TRANSCRIPTION FACTOR-INTERACTING PROTEIN 1 ISOFORM X1"/>
    <property type="match status" value="1"/>
</dbReference>
<gene>
    <name evidence="5" type="primary">pbxip1b</name>
</gene>
<dbReference type="Proteomes" id="UP000515150">
    <property type="component" value="Chromosome 16"/>
</dbReference>
<feature type="compositionally biased region" description="Basic and acidic residues" evidence="3">
    <location>
        <begin position="707"/>
        <end position="739"/>
    </location>
</feature>
<dbReference type="RefSeq" id="XP_028986097.2">
    <property type="nucleotide sequence ID" value="XM_029130264.3"/>
</dbReference>
<dbReference type="PANTHER" id="PTHR28638">
    <property type="entry name" value="CELL CYCLE PROGRESSION PROTEIN 1"/>
    <property type="match status" value="1"/>
</dbReference>
<evidence type="ECO:0000256" key="2">
    <source>
        <dbReference type="SAM" id="Coils"/>
    </source>
</evidence>
<feature type="region of interest" description="Disordered" evidence="3">
    <location>
        <begin position="69"/>
        <end position="105"/>
    </location>
</feature>
<proteinExistence type="predicted"/>
<evidence type="ECO:0000256" key="1">
    <source>
        <dbReference type="ARBA" id="ARBA00023054"/>
    </source>
</evidence>
<feature type="region of interest" description="Disordered" evidence="3">
    <location>
        <begin position="124"/>
        <end position="290"/>
    </location>
</feature>
<reference evidence="5" key="1">
    <citation type="submission" date="2025-08" db="UniProtKB">
        <authorList>
            <consortium name="RefSeq"/>
        </authorList>
    </citation>
    <scope>IDENTIFICATION</scope>
</reference>
<feature type="compositionally biased region" description="Polar residues" evidence="3">
    <location>
        <begin position="474"/>
        <end position="492"/>
    </location>
</feature>
<keyword evidence="1 2" id="KW-0175">Coiled coil</keyword>
<protein>
    <submittedName>
        <fullName evidence="5">Pre-B-cell leukemia homeobox interacting protein 1b isoform X1</fullName>
    </submittedName>
</protein>
<feature type="region of interest" description="Disordered" evidence="3">
    <location>
        <begin position="474"/>
        <end position="780"/>
    </location>
</feature>
<dbReference type="GO" id="GO:0003677">
    <property type="term" value="F:DNA binding"/>
    <property type="evidence" value="ECO:0007669"/>
    <property type="project" value="UniProtKB-KW"/>
</dbReference>
<feature type="compositionally biased region" description="Low complexity" evidence="3">
    <location>
        <begin position="83"/>
        <end position="95"/>
    </location>
</feature>
<feature type="compositionally biased region" description="Polar residues" evidence="3">
    <location>
        <begin position="172"/>
        <end position="184"/>
    </location>
</feature>
<evidence type="ECO:0000313" key="4">
    <source>
        <dbReference type="Proteomes" id="UP000515150"/>
    </source>
</evidence>
<keyword evidence="5" id="KW-0238">DNA-binding</keyword>
<feature type="compositionally biased region" description="Basic and acidic residues" evidence="3">
    <location>
        <begin position="496"/>
        <end position="550"/>
    </location>
</feature>
<keyword evidence="4" id="KW-1185">Reference proteome</keyword>
<accession>A0A6P7KUA7</accession>
<sequence length="932" mass="103631">MYFTFTCALSITGKPSQRSGATPRCHWSSRTGGGGLGGDAARDWTRAARTAQVREARSKFPSWMRRVRGVAAQRPRDLKRGDGAAPRRQAQPPGAMSGGSGANSSWTILTSEETVAETLRPLAEGPQRHGEGLTSAAGVCHNKWGSGADPPAETPPVEGQVASEEQTAPLLASTSAGDALSQSEGLPEGPSQAGPDPDSFSDSCTHISTSPDEPPASLLSAETLEGGEFIQEGERLPEEGAPHPRTGEELQQEGTAPDPSQSISGQGKPTDSSVDSVAGEGGEPEVRRRSLLAALEQIGRTEEEEVAEEEFQLPRPEEGSAISLNKCILGAVILLGLGTVFFSGFLMDLDGDSDYGTRELRDAEVPGKQEWLNAEVPPVPADADSTEMLNKISVLQAQVQQAQKEELKVAKGQAAEGAERRWEEVEKENSRLKTEMASFPVLQKENERMKRELESVPALQKELETLRTTVTQLKVSSATSDASVKPTTSPPSGQAEDSRPAEAGTADKHARKEKDRKKDKYDTGEKRNWKEREMSERREGEKKDGKDAGKHGKREHGKVERAKDKEGAEKKQKEKERKKEKAVRGDEGKTWKAREGKKEWMERSERREEKEWKKTKHDKVGEGKQWREKTDWKRGDEHGERHKGREDWNGENERKKVKGGLKEKAKEKRERKEWKSKDGKEWEEGRARGERKQWEQSENHGKRHGNGRKEEEEESRQWDEHEWRGKNTNGRRDWRRKEGGTQWAKRGERPRHRGDHDHGEEPVWGGRGPPHTRPSPQQPQYWLQRRARLQRGPRPHCGSLEACARAQGLRPVPLGPFQAVLQRYLAKAEGAGLGAEPAEQLRALTREFFADGLFAHDRISFRDFAEDVSDILEHMVEGGGGEEEEGGEDSAIEEEMEEFEREVLQKFSAGEREDGGVTAGEGGRKERGRGRG</sequence>